<evidence type="ECO:0000256" key="2">
    <source>
        <dbReference type="SAM" id="MobiDB-lite"/>
    </source>
</evidence>
<keyword evidence="3" id="KW-0812">Transmembrane</keyword>
<keyword evidence="3" id="KW-1133">Transmembrane helix</keyword>
<accession>A0A6L2MLQ1</accession>
<feature type="transmembrane region" description="Helical" evidence="3">
    <location>
        <begin position="532"/>
        <end position="555"/>
    </location>
</feature>
<dbReference type="EMBL" id="BKCJ010006975">
    <property type="protein sequence ID" value="GEU74908.1"/>
    <property type="molecule type" value="Genomic_DNA"/>
</dbReference>
<comment type="caution">
    <text evidence="4">The sequence shown here is derived from an EMBL/GenBank/DDBJ whole genome shotgun (WGS) entry which is preliminary data.</text>
</comment>
<sequence length="713" mass="80350">MLCSIAALDNTRLSLICICKGWLSFEKHRGSSTPCCYNKNLDSLKKWNDHFFWVKSSVVPIYVLWFKGNSVKKDPLSFDDIIDFGLMEVLNEKRSGFRKYPEFFLCVVGLSQAYDDEDVRPTFLDSDNKGLLGFIKSFDHFMVNVRERTLQMGSSLPLVKKTKTAPSNTPPPQRRKNNPSVGWKTCTALQRLVTLGTLQENIRSRSAVADVDAFVSESATPSPNHEYRDESNFIQDGDAKTRPAFQIFFVLSLDSPIEPLNTRPSSSPKSISNPPHLVWRSLRVILRGHVSELETAATIRFEELVRLEAKIAKLIGQVSGLETLCDELKSQIKGEEEMRKEFSPVEAKYLAAMKDLEDIPLPLLENLEALKDSLVELLLASFTLEGIMERRISDVCSRGEKNKKGASLNLVVIEPFAVVSGSQPGSLALSVQAFTINAPMMATTLISAPDPLQVGLEAAGDRYTLTVFVSQEAPIFVTDYQISDVNVVGMRFKRMMIWSFPFQAKLSGIFYMACLVVLVYEAIESKRYDANLSIIVFFSIFSLLFDSRIATHALFSSSMPDLVAETHRFTLGPLIHTIGKAFRSLLIHQSEGSRNDFWYMTPPITAYCLDLIITILAFFASAGRVPSVRYSNSRVIQKMDDPNIAMAEYIQLKEEKARRRGEVRYFEDIDYFRDFENQFPTIVYNDALAFEPEVSSEPTIADTAYPNPMDTAY</sequence>
<organism evidence="4">
    <name type="scientific">Tanacetum cinerariifolium</name>
    <name type="common">Dalmatian daisy</name>
    <name type="synonym">Chrysanthemum cinerariifolium</name>
    <dbReference type="NCBI Taxonomy" id="118510"/>
    <lineage>
        <taxon>Eukaryota</taxon>
        <taxon>Viridiplantae</taxon>
        <taxon>Streptophyta</taxon>
        <taxon>Embryophyta</taxon>
        <taxon>Tracheophyta</taxon>
        <taxon>Spermatophyta</taxon>
        <taxon>Magnoliopsida</taxon>
        <taxon>eudicotyledons</taxon>
        <taxon>Gunneridae</taxon>
        <taxon>Pentapetalae</taxon>
        <taxon>asterids</taxon>
        <taxon>campanulids</taxon>
        <taxon>Asterales</taxon>
        <taxon>Asteraceae</taxon>
        <taxon>Asteroideae</taxon>
        <taxon>Anthemideae</taxon>
        <taxon>Anthemidinae</taxon>
        <taxon>Tanacetum</taxon>
    </lineage>
</organism>
<feature type="coiled-coil region" evidence="1">
    <location>
        <begin position="304"/>
        <end position="338"/>
    </location>
</feature>
<feature type="transmembrane region" description="Helical" evidence="3">
    <location>
        <begin position="495"/>
        <end position="520"/>
    </location>
</feature>
<evidence type="ECO:0000313" key="4">
    <source>
        <dbReference type="EMBL" id="GEU74908.1"/>
    </source>
</evidence>
<gene>
    <name evidence="4" type="ORF">Tci_046886</name>
</gene>
<reference evidence="4" key="1">
    <citation type="journal article" date="2019" name="Sci. Rep.">
        <title>Draft genome of Tanacetum cinerariifolium, the natural source of mosquito coil.</title>
        <authorList>
            <person name="Yamashiro T."/>
            <person name="Shiraishi A."/>
            <person name="Satake H."/>
            <person name="Nakayama K."/>
        </authorList>
    </citation>
    <scope>NUCLEOTIDE SEQUENCE</scope>
</reference>
<keyword evidence="3" id="KW-0472">Membrane</keyword>
<feature type="region of interest" description="Disordered" evidence="2">
    <location>
        <begin position="159"/>
        <end position="181"/>
    </location>
</feature>
<proteinExistence type="predicted"/>
<name>A0A6L2MLQ1_TANCI</name>
<evidence type="ECO:0000256" key="3">
    <source>
        <dbReference type="SAM" id="Phobius"/>
    </source>
</evidence>
<evidence type="ECO:0000256" key="1">
    <source>
        <dbReference type="SAM" id="Coils"/>
    </source>
</evidence>
<feature type="transmembrane region" description="Helical" evidence="3">
    <location>
        <begin position="604"/>
        <end position="625"/>
    </location>
</feature>
<dbReference type="AlphaFoldDB" id="A0A6L2MLQ1"/>
<keyword evidence="1" id="KW-0175">Coiled coil</keyword>
<protein>
    <submittedName>
        <fullName evidence="4">Putative transposase (Putative), gypsy type</fullName>
    </submittedName>
</protein>